<protein>
    <submittedName>
        <fullName evidence="2">Uncharacterized protein</fullName>
    </submittedName>
</protein>
<name>A0A081DG48_NONUL</name>
<gene>
    <name evidence="2" type="ORF">JCM19296_3503</name>
</gene>
<sequence length="71" mass="8349">MGNLSKNFNIIAKEKLRLEQPKLFKFKKEFSNNNQKISLFFFTLLIFSFFTTNFPMPSSKVSLSIKPKKEP</sequence>
<dbReference type="EMBL" id="BBLG01000014">
    <property type="protein sequence ID" value="GAK77894.1"/>
    <property type="molecule type" value="Genomic_DNA"/>
</dbReference>
<keyword evidence="1" id="KW-1133">Transmembrane helix</keyword>
<dbReference type="Proteomes" id="UP000028980">
    <property type="component" value="Unassembled WGS sequence"/>
</dbReference>
<accession>A0A081DG48</accession>
<keyword evidence="1" id="KW-0812">Transmembrane</keyword>
<evidence type="ECO:0000313" key="3">
    <source>
        <dbReference type="Proteomes" id="UP000028980"/>
    </source>
</evidence>
<comment type="caution">
    <text evidence="2">The sequence shown here is derived from an EMBL/GenBank/DDBJ whole genome shotgun (WGS) entry which is preliminary data.</text>
</comment>
<dbReference type="AlphaFoldDB" id="A0A081DG48"/>
<organism evidence="2 3">
    <name type="scientific">Nonlabens ulvanivorans</name>
    <name type="common">Persicivirga ulvanivorans</name>
    <dbReference type="NCBI Taxonomy" id="906888"/>
    <lineage>
        <taxon>Bacteria</taxon>
        <taxon>Pseudomonadati</taxon>
        <taxon>Bacteroidota</taxon>
        <taxon>Flavobacteriia</taxon>
        <taxon>Flavobacteriales</taxon>
        <taxon>Flavobacteriaceae</taxon>
        <taxon>Nonlabens</taxon>
    </lineage>
</organism>
<feature type="transmembrane region" description="Helical" evidence="1">
    <location>
        <begin position="37"/>
        <end position="56"/>
    </location>
</feature>
<evidence type="ECO:0000313" key="2">
    <source>
        <dbReference type="EMBL" id="GAK77894.1"/>
    </source>
</evidence>
<reference evidence="2 3" key="1">
    <citation type="journal article" date="2014" name="Genome Announc.">
        <title>Draft Genome Sequences of Marine Flavobacterium Nonlabens Strains NR17, NR24, NR27, NR32, NR33, and Ara13.</title>
        <authorList>
            <person name="Nakanishi M."/>
            <person name="Meirelles P."/>
            <person name="Suzuki R."/>
            <person name="Takatani N."/>
            <person name="Mino S."/>
            <person name="Suda W."/>
            <person name="Oshima K."/>
            <person name="Hattori M."/>
            <person name="Ohkuma M."/>
            <person name="Hosokawa M."/>
            <person name="Miyashita K."/>
            <person name="Thompson F.L."/>
            <person name="Niwa A."/>
            <person name="Sawabe T."/>
            <person name="Sawabe T."/>
        </authorList>
    </citation>
    <scope>NUCLEOTIDE SEQUENCE [LARGE SCALE GENOMIC DNA]</scope>
    <source>
        <strain evidence="3">JCM19296</strain>
    </source>
</reference>
<keyword evidence="1" id="KW-0472">Membrane</keyword>
<proteinExistence type="predicted"/>
<evidence type="ECO:0000256" key="1">
    <source>
        <dbReference type="SAM" id="Phobius"/>
    </source>
</evidence>